<dbReference type="RefSeq" id="WP_207278779.1">
    <property type="nucleotide sequence ID" value="NZ_JAFLEQ010000010.1"/>
</dbReference>
<keyword evidence="2" id="KW-0812">Transmembrane</keyword>
<keyword evidence="2" id="KW-0472">Membrane</keyword>
<name>A0A939E1X4_9CORY</name>
<evidence type="ECO:0000313" key="3">
    <source>
        <dbReference type="EMBL" id="MBN9644283.1"/>
    </source>
</evidence>
<dbReference type="Proteomes" id="UP000664332">
    <property type="component" value="Unassembled WGS sequence"/>
</dbReference>
<dbReference type="EMBL" id="JAFLEQ010000010">
    <property type="protein sequence ID" value="MBN9644283.1"/>
    <property type="molecule type" value="Genomic_DNA"/>
</dbReference>
<keyword evidence="2" id="KW-1133">Transmembrane helix</keyword>
<keyword evidence="4" id="KW-1185">Reference proteome</keyword>
<reference evidence="3" key="1">
    <citation type="submission" date="2021-03" db="EMBL/GenBank/DDBJ databases">
        <authorList>
            <person name="Sun Q."/>
        </authorList>
    </citation>
    <scope>NUCLEOTIDE SEQUENCE</scope>
    <source>
        <strain evidence="3">CCM 8862</strain>
    </source>
</reference>
<accession>A0A939E1X4</accession>
<evidence type="ECO:0000313" key="4">
    <source>
        <dbReference type="Proteomes" id="UP000664332"/>
    </source>
</evidence>
<sequence>TSRVGSPLRVDSDVTLYAKWVKEKGDIDSQPSREDESHTYSTSRRSDVTSFAQGSIGSSGILLPVSVGLVLIGFVVAVLNPISMGFFNLQSMTAWNLLNSTGGKLVRVAAGLDK</sequence>
<evidence type="ECO:0000256" key="2">
    <source>
        <dbReference type="SAM" id="Phobius"/>
    </source>
</evidence>
<dbReference type="AlphaFoldDB" id="A0A939E1X4"/>
<organism evidence="3 4">
    <name type="scientific">Corynebacterium mendelii</name>
    <dbReference type="NCBI Taxonomy" id="2765362"/>
    <lineage>
        <taxon>Bacteria</taxon>
        <taxon>Bacillati</taxon>
        <taxon>Actinomycetota</taxon>
        <taxon>Actinomycetes</taxon>
        <taxon>Mycobacteriales</taxon>
        <taxon>Corynebacteriaceae</taxon>
        <taxon>Corynebacterium</taxon>
    </lineage>
</organism>
<gene>
    <name evidence="3" type="ORF">JZY06_06610</name>
</gene>
<feature type="compositionally biased region" description="Basic and acidic residues" evidence="1">
    <location>
        <begin position="27"/>
        <end position="38"/>
    </location>
</feature>
<protein>
    <submittedName>
        <fullName evidence="3">Uncharacterized protein</fullName>
    </submittedName>
</protein>
<evidence type="ECO:0000256" key="1">
    <source>
        <dbReference type="SAM" id="MobiDB-lite"/>
    </source>
</evidence>
<feature type="region of interest" description="Disordered" evidence="1">
    <location>
        <begin position="27"/>
        <end position="46"/>
    </location>
</feature>
<feature type="transmembrane region" description="Helical" evidence="2">
    <location>
        <begin position="61"/>
        <end position="82"/>
    </location>
</feature>
<proteinExistence type="predicted"/>
<comment type="caution">
    <text evidence="3">The sequence shown here is derived from an EMBL/GenBank/DDBJ whole genome shotgun (WGS) entry which is preliminary data.</text>
</comment>
<feature type="non-terminal residue" evidence="3">
    <location>
        <position position="1"/>
    </location>
</feature>